<dbReference type="Proteomes" id="UP001077662">
    <property type="component" value="Unassembled WGS sequence"/>
</dbReference>
<reference evidence="1" key="1">
    <citation type="submission" date="2022-09" db="EMBL/GenBank/DDBJ databases">
        <title>Genome analysis and characterization of larvicidal activity of Brevibacillus strains.</title>
        <authorList>
            <person name="Patrusheva E.V."/>
            <person name="Izotova A.O."/>
            <person name="Toshchakov S.V."/>
            <person name="Sineoky S.P."/>
        </authorList>
    </citation>
    <scope>NUCLEOTIDE SEQUENCE</scope>
    <source>
        <strain evidence="1">VKPM_B-13247</strain>
    </source>
</reference>
<gene>
    <name evidence="1" type="ORF">O0554_13405</name>
</gene>
<sequence length="55" mass="6754">MIPDQRQEHTIKVNKFEGLLYEQLRQEPNSHFLLELQREYRTALAQQVEYHSFLH</sequence>
<organism evidence="1 2">
    <name type="scientific">Brevibacillus laterosporus</name>
    <name type="common">Bacillus laterosporus</name>
    <dbReference type="NCBI Taxonomy" id="1465"/>
    <lineage>
        <taxon>Bacteria</taxon>
        <taxon>Bacillati</taxon>
        <taxon>Bacillota</taxon>
        <taxon>Bacilli</taxon>
        <taxon>Bacillales</taxon>
        <taxon>Paenibacillaceae</taxon>
        <taxon>Brevibacillus</taxon>
    </lineage>
</organism>
<dbReference type="EMBL" id="JAPTNE010000016">
    <property type="protein sequence ID" value="MCZ0807898.1"/>
    <property type="molecule type" value="Genomic_DNA"/>
</dbReference>
<name>A0AAP3DH18_BRELA</name>
<proteinExistence type="predicted"/>
<evidence type="ECO:0000313" key="1">
    <source>
        <dbReference type="EMBL" id="MCZ0807898.1"/>
    </source>
</evidence>
<dbReference type="AlphaFoldDB" id="A0AAP3DH18"/>
<evidence type="ECO:0000313" key="2">
    <source>
        <dbReference type="Proteomes" id="UP001077662"/>
    </source>
</evidence>
<protein>
    <submittedName>
        <fullName evidence="1">Uncharacterized protein</fullName>
    </submittedName>
</protein>
<dbReference type="RefSeq" id="WP_258433793.1">
    <property type="nucleotide sequence ID" value="NZ_JANSGW010000016.1"/>
</dbReference>
<comment type="caution">
    <text evidence="1">The sequence shown here is derived from an EMBL/GenBank/DDBJ whole genome shotgun (WGS) entry which is preliminary data.</text>
</comment>
<accession>A0AAP3DH18</accession>